<dbReference type="AlphaFoldDB" id="A0A2Y9AJ48"/>
<dbReference type="InterPro" id="IPR001155">
    <property type="entry name" value="OxRdtase_FMN_N"/>
</dbReference>
<dbReference type="Pfam" id="PF00724">
    <property type="entry name" value="Oxidored_FMN"/>
    <property type="match status" value="1"/>
</dbReference>
<evidence type="ECO:0000313" key="5">
    <source>
        <dbReference type="EMBL" id="SSA44165.1"/>
    </source>
</evidence>
<reference evidence="5 7" key="1">
    <citation type="submission" date="2016-10" db="EMBL/GenBank/DDBJ databases">
        <authorList>
            <person name="Cai Z."/>
        </authorList>
    </citation>
    <scope>NUCLEOTIDE SEQUENCE [LARGE SCALE GENOMIC DNA]</scope>
    <source>
        <strain evidence="5 7">DSM 25227</strain>
    </source>
</reference>
<accession>A0A2Y9AJ48</accession>
<dbReference type="Gene3D" id="3.20.20.70">
    <property type="entry name" value="Aldolase class I"/>
    <property type="match status" value="1"/>
</dbReference>
<evidence type="ECO:0000313" key="6">
    <source>
        <dbReference type="Proteomes" id="UP000245839"/>
    </source>
</evidence>
<dbReference type="RefSeq" id="WP_109563792.1">
    <property type="nucleotide sequence ID" value="NZ_QGDJ01000003.1"/>
</dbReference>
<sequence length="397" mass="41983">MTALPNLFAPLTLPNGLRLKNRIVKSAMSDMLGDGRGNPTPDQARLYERWAEGGVAASIIGEVQGDPRFPEAAGNLVLDAASDKTAFRTLARRGSANGASLWVQLGHAGALTPRDIGKPVGPSAIDLPELQARALTTQEIRALPGQFAVTARRAEALGFGGVQIHAAHGFLLSQFLSPLFNRRGDRYGGSLENRMRLLIEVTAAVRSAVSPDFVVALKLNSSDGLQGGFEEHEALRVIAALDRSGLDLIDISGGTYFPGAPASSDRVASGPYFVDFAKRVRRVTTLPLMATGGFKTHAEAESAIVTGAVDAVGIARALVLDPSLAKAWAQGDPGPQFPRFQSTKPGGLTAWYTMAIRAVSEERAPPSLDIEVALGELSAISDAQNRAWRARFGIDAA</sequence>
<dbReference type="EMBL" id="UETC01000003">
    <property type="protein sequence ID" value="SSA44165.1"/>
    <property type="molecule type" value="Genomic_DNA"/>
</dbReference>
<dbReference type="CDD" id="cd04733">
    <property type="entry name" value="OYE_like_2_FMN"/>
    <property type="match status" value="1"/>
</dbReference>
<dbReference type="InterPro" id="IPR051799">
    <property type="entry name" value="NADH_flavin_oxidoreductase"/>
</dbReference>
<dbReference type="PANTHER" id="PTHR43656">
    <property type="entry name" value="BINDING OXIDOREDUCTASE, PUTATIVE (AFU_ORTHOLOGUE AFUA_2G08260)-RELATED"/>
    <property type="match status" value="1"/>
</dbReference>
<protein>
    <submittedName>
        <fullName evidence="4 5">2,4-dienoyl-CoA reductase</fullName>
    </submittedName>
</protein>
<keyword evidence="1" id="KW-0285">Flavoprotein</keyword>
<gene>
    <name evidence="4" type="ORF">BCF38_1031</name>
    <name evidence="5" type="ORF">SAMN05421539_1031</name>
</gene>
<dbReference type="GO" id="GO:0010181">
    <property type="term" value="F:FMN binding"/>
    <property type="evidence" value="ECO:0007669"/>
    <property type="project" value="InterPro"/>
</dbReference>
<dbReference type="Proteomes" id="UP000245839">
    <property type="component" value="Unassembled WGS sequence"/>
</dbReference>
<dbReference type="InterPro" id="IPR013785">
    <property type="entry name" value="Aldolase_TIM"/>
</dbReference>
<keyword evidence="2" id="KW-0560">Oxidoreductase</keyword>
<dbReference type="GO" id="GO:0016491">
    <property type="term" value="F:oxidoreductase activity"/>
    <property type="evidence" value="ECO:0007669"/>
    <property type="project" value="UniProtKB-KW"/>
</dbReference>
<feature type="domain" description="NADH:flavin oxidoreductase/NADH oxidase N-terminal" evidence="3">
    <location>
        <begin position="7"/>
        <end position="330"/>
    </location>
</feature>
<keyword evidence="6" id="KW-1185">Reference proteome</keyword>
<evidence type="ECO:0000256" key="2">
    <source>
        <dbReference type="ARBA" id="ARBA00023002"/>
    </source>
</evidence>
<dbReference type="EMBL" id="QGDJ01000003">
    <property type="protein sequence ID" value="PWJ20186.1"/>
    <property type="molecule type" value="Genomic_DNA"/>
</dbReference>
<evidence type="ECO:0000256" key="1">
    <source>
        <dbReference type="ARBA" id="ARBA00022630"/>
    </source>
</evidence>
<evidence type="ECO:0000313" key="4">
    <source>
        <dbReference type="EMBL" id="PWJ20186.1"/>
    </source>
</evidence>
<organism evidence="5 7">
    <name type="scientific">Jannaschia seohaensis</name>
    <dbReference type="NCBI Taxonomy" id="475081"/>
    <lineage>
        <taxon>Bacteria</taxon>
        <taxon>Pseudomonadati</taxon>
        <taxon>Pseudomonadota</taxon>
        <taxon>Alphaproteobacteria</taxon>
        <taxon>Rhodobacterales</taxon>
        <taxon>Roseobacteraceae</taxon>
        <taxon>Jannaschia</taxon>
    </lineage>
</organism>
<dbReference type="SUPFAM" id="SSF51395">
    <property type="entry name" value="FMN-linked oxidoreductases"/>
    <property type="match status" value="1"/>
</dbReference>
<dbReference type="PANTHER" id="PTHR43656:SF2">
    <property type="entry name" value="BINDING OXIDOREDUCTASE, PUTATIVE (AFU_ORTHOLOGUE AFUA_2G08260)-RELATED"/>
    <property type="match status" value="1"/>
</dbReference>
<evidence type="ECO:0000313" key="7">
    <source>
        <dbReference type="Proteomes" id="UP000251571"/>
    </source>
</evidence>
<proteinExistence type="predicted"/>
<evidence type="ECO:0000259" key="3">
    <source>
        <dbReference type="Pfam" id="PF00724"/>
    </source>
</evidence>
<dbReference type="OrthoDB" id="9784632at2"/>
<name>A0A2Y9AJ48_9RHOB</name>
<dbReference type="Proteomes" id="UP000251571">
    <property type="component" value="Unassembled WGS sequence"/>
</dbReference>
<reference evidence="4 6" key="2">
    <citation type="submission" date="2018-03" db="EMBL/GenBank/DDBJ databases">
        <title>Genomic Encyclopedia of Archaeal and Bacterial Type Strains, Phase II (KMG-II): from individual species to whole genera.</title>
        <authorList>
            <person name="Goeker M."/>
        </authorList>
    </citation>
    <scope>NUCLEOTIDE SEQUENCE [LARGE SCALE GENOMIC DNA]</scope>
    <source>
        <strain evidence="4 6">DSM 25227</strain>
    </source>
</reference>